<gene>
    <name evidence="1" type="ORF">RJT34_06265</name>
</gene>
<comment type="caution">
    <text evidence="1">The sequence shown here is derived from an EMBL/GenBank/DDBJ whole genome shotgun (WGS) entry which is preliminary data.</text>
</comment>
<organism evidence="1 2">
    <name type="scientific">Clitoria ternatea</name>
    <name type="common">Butterfly pea</name>
    <dbReference type="NCBI Taxonomy" id="43366"/>
    <lineage>
        <taxon>Eukaryota</taxon>
        <taxon>Viridiplantae</taxon>
        <taxon>Streptophyta</taxon>
        <taxon>Embryophyta</taxon>
        <taxon>Tracheophyta</taxon>
        <taxon>Spermatophyta</taxon>
        <taxon>Magnoliopsida</taxon>
        <taxon>eudicotyledons</taxon>
        <taxon>Gunneridae</taxon>
        <taxon>Pentapetalae</taxon>
        <taxon>rosids</taxon>
        <taxon>fabids</taxon>
        <taxon>Fabales</taxon>
        <taxon>Fabaceae</taxon>
        <taxon>Papilionoideae</taxon>
        <taxon>50 kb inversion clade</taxon>
        <taxon>NPAAA clade</taxon>
        <taxon>indigoferoid/millettioid clade</taxon>
        <taxon>Phaseoleae</taxon>
        <taxon>Clitoria</taxon>
    </lineage>
</organism>
<keyword evidence="2" id="KW-1185">Reference proteome</keyword>
<protein>
    <submittedName>
        <fullName evidence="1">Uncharacterized protein</fullName>
    </submittedName>
</protein>
<sequence length="178" mass="19930">MWADKDARLKGKEARSPKRFSTLSWELHGRLDKDEEMDQGFVGSIIPTTMILRIVWHCKNRQSASSSKDKLQGENMGERMSLEALNSLMSGCAWISQTPWKGLDLGNLFMSEDAKNVIHTILGGFEMPLREQVTKKGLGEKFLCVSCSGCHIPLQHDIKAAQHCHNVHPSSENEVPLA</sequence>
<proteinExistence type="predicted"/>
<name>A0AAN9K3L4_CLITE</name>
<accession>A0AAN9K3L4</accession>
<dbReference type="EMBL" id="JAYKXN010000002">
    <property type="protein sequence ID" value="KAK7309494.1"/>
    <property type="molecule type" value="Genomic_DNA"/>
</dbReference>
<dbReference type="Proteomes" id="UP001359559">
    <property type="component" value="Unassembled WGS sequence"/>
</dbReference>
<evidence type="ECO:0000313" key="2">
    <source>
        <dbReference type="Proteomes" id="UP001359559"/>
    </source>
</evidence>
<evidence type="ECO:0000313" key="1">
    <source>
        <dbReference type="EMBL" id="KAK7309494.1"/>
    </source>
</evidence>
<dbReference type="AlphaFoldDB" id="A0AAN9K3L4"/>
<reference evidence="1 2" key="1">
    <citation type="submission" date="2024-01" db="EMBL/GenBank/DDBJ databases">
        <title>The genomes of 5 underutilized Papilionoideae crops provide insights into root nodulation and disease resistance.</title>
        <authorList>
            <person name="Yuan L."/>
        </authorList>
    </citation>
    <scope>NUCLEOTIDE SEQUENCE [LARGE SCALE GENOMIC DNA]</scope>
    <source>
        <strain evidence="1">LY-2023</strain>
        <tissue evidence="1">Leaf</tissue>
    </source>
</reference>